<keyword evidence="1" id="KW-0472">Membrane</keyword>
<organism evidence="2 3">
    <name type="scientific">Acinetobacter stercoris</name>
    <dbReference type="NCBI Taxonomy" id="2126983"/>
    <lineage>
        <taxon>Bacteria</taxon>
        <taxon>Pseudomonadati</taxon>
        <taxon>Pseudomonadota</taxon>
        <taxon>Gammaproteobacteria</taxon>
        <taxon>Moraxellales</taxon>
        <taxon>Moraxellaceae</taxon>
        <taxon>Acinetobacter</taxon>
    </lineage>
</organism>
<keyword evidence="1" id="KW-0812">Transmembrane</keyword>
<evidence type="ECO:0000313" key="2">
    <source>
        <dbReference type="EMBL" id="SPL72174.1"/>
    </source>
</evidence>
<evidence type="ECO:0000256" key="1">
    <source>
        <dbReference type="SAM" id="Phobius"/>
    </source>
</evidence>
<dbReference type="InParanoid" id="A0A2U3N3I3"/>
<gene>
    <name evidence="2" type="ORF">KPC_3352</name>
</gene>
<name>A0A2U3N3I3_9GAMM</name>
<feature type="transmembrane region" description="Helical" evidence="1">
    <location>
        <begin position="44"/>
        <end position="66"/>
    </location>
</feature>
<proteinExistence type="predicted"/>
<keyword evidence="3" id="KW-1185">Reference proteome</keyword>
<feature type="transmembrane region" description="Helical" evidence="1">
    <location>
        <begin position="18"/>
        <end position="38"/>
    </location>
</feature>
<dbReference type="EMBL" id="OOGT01000228">
    <property type="protein sequence ID" value="SPL72174.1"/>
    <property type="molecule type" value="Genomic_DNA"/>
</dbReference>
<evidence type="ECO:0000313" key="3">
    <source>
        <dbReference type="Proteomes" id="UP000245974"/>
    </source>
</evidence>
<dbReference type="RefSeq" id="WP_121975574.1">
    <property type="nucleotide sequence ID" value="NZ_OOGT01000228.1"/>
</dbReference>
<accession>A0A2U3N3I3</accession>
<dbReference type="AlphaFoldDB" id="A0A2U3N3I3"/>
<reference evidence="3" key="1">
    <citation type="submission" date="2018-03" db="EMBL/GenBank/DDBJ databases">
        <authorList>
            <person name="Blom J."/>
        </authorList>
    </citation>
    <scope>NUCLEOTIDE SEQUENCE [LARGE SCALE GENOMIC DNA]</scope>
    <source>
        <strain evidence="3">KPC-SM-21</strain>
    </source>
</reference>
<dbReference type="OrthoDB" id="6690830at2"/>
<sequence length="145" mass="17115">MNYNFFILSKLLSNTRSLLFSGYIAFSLSIICIILKGWQFLELWIYTFLSIILVALHQFVSILVKFDADILDFISKLHLQNINNKQLTEQLDSSLIYFKLMPKNKTGRNWNTRFQGCLKLFKLQIILLVIQYIMLIILIYILLNN</sequence>
<dbReference type="Proteomes" id="UP000245974">
    <property type="component" value="Unassembled WGS sequence"/>
</dbReference>
<protein>
    <submittedName>
        <fullName evidence="2">Uncharacterized protein</fullName>
    </submittedName>
</protein>
<feature type="transmembrane region" description="Helical" evidence="1">
    <location>
        <begin position="123"/>
        <end position="143"/>
    </location>
</feature>
<keyword evidence="1" id="KW-1133">Transmembrane helix</keyword>